<dbReference type="Gene3D" id="3.40.50.1820">
    <property type="entry name" value="alpha/beta hydrolase"/>
    <property type="match status" value="1"/>
</dbReference>
<keyword evidence="4" id="KW-1185">Reference proteome</keyword>
<protein>
    <submittedName>
        <fullName evidence="3">Alpha/beta hydrolase</fullName>
    </submittedName>
</protein>
<dbReference type="InterPro" id="IPR029058">
    <property type="entry name" value="AB_hydrolase_fold"/>
</dbReference>
<name>A0A429Y7I7_9BACI</name>
<dbReference type="InterPro" id="IPR050266">
    <property type="entry name" value="AB_hydrolase_sf"/>
</dbReference>
<dbReference type="PANTHER" id="PTHR43798:SF31">
    <property type="entry name" value="AB HYDROLASE SUPERFAMILY PROTEIN YCLE"/>
    <property type="match status" value="1"/>
</dbReference>
<dbReference type="PANTHER" id="PTHR43798">
    <property type="entry name" value="MONOACYLGLYCEROL LIPASE"/>
    <property type="match status" value="1"/>
</dbReference>
<dbReference type="SUPFAM" id="SSF53474">
    <property type="entry name" value="alpha/beta-Hydrolases"/>
    <property type="match status" value="1"/>
</dbReference>
<accession>A0A429Y7I7</accession>
<dbReference type="Pfam" id="PF00561">
    <property type="entry name" value="Abhydrolase_1"/>
    <property type="match status" value="1"/>
</dbReference>
<reference evidence="3" key="1">
    <citation type="submission" date="2018-12" db="EMBL/GenBank/DDBJ databases">
        <authorList>
            <person name="Sun L."/>
            <person name="Chen Z."/>
        </authorList>
    </citation>
    <scope>NUCLEOTIDE SEQUENCE [LARGE SCALE GENOMIC DNA]</scope>
    <source>
        <strain evidence="3">3-2-2</strain>
    </source>
</reference>
<gene>
    <name evidence="3" type="ORF">D4T97_002610</name>
</gene>
<evidence type="ECO:0000256" key="1">
    <source>
        <dbReference type="ARBA" id="ARBA00022801"/>
    </source>
</evidence>
<dbReference type="Proteomes" id="UP000287156">
    <property type="component" value="Unassembled WGS sequence"/>
</dbReference>
<comment type="caution">
    <text evidence="3">The sequence shown here is derived from an EMBL/GenBank/DDBJ whole genome shotgun (WGS) entry which is preliminary data.</text>
</comment>
<feature type="domain" description="AB hydrolase-1" evidence="2">
    <location>
        <begin position="29"/>
        <end position="220"/>
    </location>
</feature>
<dbReference type="AlphaFoldDB" id="A0A429Y7I7"/>
<sequence length="281" mass="31412">MGQYVTTKKGRTCYIYETPGELGTIIGSHGLTGNHKQLYYYQEALSDYRFISYDILGRGNSDSAPADRSIDTHADDLLDLIDTLEIEHPPILLGYSMGAYISAIAASRLERTEALVLLDGAGEADEATRQLVLPSLDRLKKTFASPDHYAQEAKKLYTSLGIDWGSHMKEVVRYEIKEDGGAWRNKSDPDTIARDFESFYTFQAEDVLARVNCPVFLLTATGSLGDKGPLFKEEGYARTKESARNIRTAMTSANHYELVFNRQPEIIGELESFLSQKEVKS</sequence>
<dbReference type="OrthoDB" id="9773293at2"/>
<dbReference type="GO" id="GO:0016787">
    <property type="term" value="F:hydrolase activity"/>
    <property type="evidence" value="ECO:0007669"/>
    <property type="project" value="UniProtKB-KW"/>
</dbReference>
<evidence type="ECO:0000313" key="3">
    <source>
        <dbReference type="EMBL" id="RST77396.1"/>
    </source>
</evidence>
<evidence type="ECO:0000259" key="2">
    <source>
        <dbReference type="Pfam" id="PF00561"/>
    </source>
</evidence>
<organism evidence="3 4">
    <name type="scientific">Siminovitchia acidinfaciens</name>
    <dbReference type="NCBI Taxonomy" id="2321395"/>
    <lineage>
        <taxon>Bacteria</taxon>
        <taxon>Bacillati</taxon>
        <taxon>Bacillota</taxon>
        <taxon>Bacilli</taxon>
        <taxon>Bacillales</taxon>
        <taxon>Bacillaceae</taxon>
        <taxon>Siminovitchia</taxon>
    </lineage>
</organism>
<keyword evidence="1 3" id="KW-0378">Hydrolase</keyword>
<dbReference type="GO" id="GO:0016020">
    <property type="term" value="C:membrane"/>
    <property type="evidence" value="ECO:0007669"/>
    <property type="project" value="TreeGrafter"/>
</dbReference>
<evidence type="ECO:0000313" key="4">
    <source>
        <dbReference type="Proteomes" id="UP000287156"/>
    </source>
</evidence>
<dbReference type="InterPro" id="IPR000073">
    <property type="entry name" value="AB_hydrolase_1"/>
</dbReference>
<proteinExistence type="predicted"/>
<dbReference type="EMBL" id="QYTV02000001">
    <property type="protein sequence ID" value="RST77396.1"/>
    <property type="molecule type" value="Genomic_DNA"/>
</dbReference>
<dbReference type="RefSeq" id="WP_126047349.1">
    <property type="nucleotide sequence ID" value="NZ_QYTV02000001.1"/>
</dbReference>